<proteinExistence type="predicted"/>
<dbReference type="EMBL" id="LR031879">
    <property type="protein sequence ID" value="VDD58007.1"/>
    <property type="molecule type" value="Genomic_DNA"/>
</dbReference>
<sequence length="110" mass="12504">MEVPKIEVRFENLKVEADVQAGTRALPTLVNVSRDFIEVVFYLILYKVVLTLFVPGSLIKMDLVFLHILESRVVVVAIVILLDLLQVLPSLRINPLLEDIMADEMPVFSR</sequence>
<feature type="transmembrane region" description="Helical" evidence="1">
    <location>
        <begin position="39"/>
        <end position="58"/>
    </location>
</feature>
<keyword evidence="1" id="KW-0472">Membrane</keyword>
<gene>
    <name evidence="2" type="ORF">BOLC8T51236H</name>
</gene>
<evidence type="ECO:0000256" key="1">
    <source>
        <dbReference type="SAM" id="Phobius"/>
    </source>
</evidence>
<protein>
    <submittedName>
        <fullName evidence="2">Uncharacterized protein</fullName>
    </submittedName>
</protein>
<feature type="transmembrane region" description="Helical" evidence="1">
    <location>
        <begin position="64"/>
        <end position="85"/>
    </location>
</feature>
<name>A0A3P6FJ36_BRAOL</name>
<organism evidence="2">
    <name type="scientific">Brassica oleracea</name>
    <name type="common">Wild cabbage</name>
    <dbReference type="NCBI Taxonomy" id="3712"/>
    <lineage>
        <taxon>Eukaryota</taxon>
        <taxon>Viridiplantae</taxon>
        <taxon>Streptophyta</taxon>
        <taxon>Embryophyta</taxon>
        <taxon>Tracheophyta</taxon>
        <taxon>Spermatophyta</taxon>
        <taxon>Magnoliopsida</taxon>
        <taxon>eudicotyledons</taxon>
        <taxon>Gunneridae</taxon>
        <taxon>Pentapetalae</taxon>
        <taxon>rosids</taxon>
        <taxon>malvids</taxon>
        <taxon>Brassicales</taxon>
        <taxon>Brassicaceae</taxon>
        <taxon>Brassiceae</taxon>
        <taxon>Brassica</taxon>
    </lineage>
</organism>
<keyword evidence="1" id="KW-1133">Transmembrane helix</keyword>
<dbReference type="AlphaFoldDB" id="A0A3P6FJ36"/>
<keyword evidence="1" id="KW-0812">Transmembrane</keyword>
<accession>A0A3P6FJ36</accession>
<reference evidence="2" key="1">
    <citation type="submission" date="2018-11" db="EMBL/GenBank/DDBJ databases">
        <authorList>
            <consortium name="Genoscope - CEA"/>
            <person name="William W."/>
        </authorList>
    </citation>
    <scope>NUCLEOTIDE SEQUENCE</scope>
</reference>
<evidence type="ECO:0000313" key="2">
    <source>
        <dbReference type="EMBL" id="VDD58007.1"/>
    </source>
</evidence>